<proteinExistence type="predicted"/>
<protein>
    <submittedName>
        <fullName evidence="2">Uncharacterized protein</fullName>
    </submittedName>
</protein>
<gene>
    <name evidence="2" type="ORF">LAESUDRAFT_762342</name>
</gene>
<dbReference type="OrthoDB" id="2801388at2759"/>
<keyword evidence="3" id="KW-1185">Reference proteome</keyword>
<evidence type="ECO:0000313" key="3">
    <source>
        <dbReference type="Proteomes" id="UP000076871"/>
    </source>
</evidence>
<dbReference type="EMBL" id="KV427648">
    <property type="protein sequence ID" value="KZT02911.1"/>
    <property type="molecule type" value="Genomic_DNA"/>
</dbReference>
<dbReference type="Proteomes" id="UP000076871">
    <property type="component" value="Unassembled WGS sequence"/>
</dbReference>
<evidence type="ECO:0000313" key="2">
    <source>
        <dbReference type="EMBL" id="KZT02911.1"/>
    </source>
</evidence>
<feature type="compositionally biased region" description="Low complexity" evidence="1">
    <location>
        <begin position="84"/>
        <end position="97"/>
    </location>
</feature>
<evidence type="ECO:0000256" key="1">
    <source>
        <dbReference type="SAM" id="MobiDB-lite"/>
    </source>
</evidence>
<sequence length="125" mass="13630">MASVSTANLFEVSEDKASSFLLGAEDRIKALEQELFNLKQSRSVFDGVYMPLRQPAGSAAKPAQSERAPEQQKPQAEPEKATESVPSSSTPVVTNPVPEHVLHPCIYLGSNLHTQHLYSCLFPPP</sequence>
<dbReference type="RefSeq" id="XP_040760651.1">
    <property type="nucleotide sequence ID" value="XM_040913083.1"/>
</dbReference>
<dbReference type="GeneID" id="63830111"/>
<name>A0A165CJ99_9APHY</name>
<accession>A0A165CJ99</accession>
<dbReference type="AlphaFoldDB" id="A0A165CJ99"/>
<reference evidence="2 3" key="1">
    <citation type="journal article" date="2016" name="Mol. Biol. Evol.">
        <title>Comparative Genomics of Early-Diverging Mushroom-Forming Fungi Provides Insights into the Origins of Lignocellulose Decay Capabilities.</title>
        <authorList>
            <person name="Nagy L.G."/>
            <person name="Riley R."/>
            <person name="Tritt A."/>
            <person name="Adam C."/>
            <person name="Daum C."/>
            <person name="Floudas D."/>
            <person name="Sun H."/>
            <person name="Yadav J.S."/>
            <person name="Pangilinan J."/>
            <person name="Larsson K.H."/>
            <person name="Matsuura K."/>
            <person name="Barry K."/>
            <person name="Labutti K."/>
            <person name="Kuo R."/>
            <person name="Ohm R.A."/>
            <person name="Bhattacharya S.S."/>
            <person name="Shirouzu T."/>
            <person name="Yoshinaga Y."/>
            <person name="Martin F.M."/>
            <person name="Grigoriev I.V."/>
            <person name="Hibbett D.S."/>
        </authorList>
    </citation>
    <scope>NUCLEOTIDE SEQUENCE [LARGE SCALE GENOMIC DNA]</scope>
    <source>
        <strain evidence="2 3">93-53</strain>
    </source>
</reference>
<dbReference type="InParanoid" id="A0A165CJ99"/>
<feature type="region of interest" description="Disordered" evidence="1">
    <location>
        <begin position="55"/>
        <end position="97"/>
    </location>
</feature>
<organism evidence="2 3">
    <name type="scientific">Laetiporus sulphureus 93-53</name>
    <dbReference type="NCBI Taxonomy" id="1314785"/>
    <lineage>
        <taxon>Eukaryota</taxon>
        <taxon>Fungi</taxon>
        <taxon>Dikarya</taxon>
        <taxon>Basidiomycota</taxon>
        <taxon>Agaricomycotina</taxon>
        <taxon>Agaricomycetes</taxon>
        <taxon>Polyporales</taxon>
        <taxon>Laetiporus</taxon>
    </lineage>
</organism>